<dbReference type="Pfam" id="PF06985">
    <property type="entry name" value="HET"/>
    <property type="match status" value="1"/>
</dbReference>
<organism evidence="2 3">
    <name type="scientific">Hyaloscypha hepaticicola</name>
    <dbReference type="NCBI Taxonomy" id="2082293"/>
    <lineage>
        <taxon>Eukaryota</taxon>
        <taxon>Fungi</taxon>
        <taxon>Dikarya</taxon>
        <taxon>Ascomycota</taxon>
        <taxon>Pezizomycotina</taxon>
        <taxon>Leotiomycetes</taxon>
        <taxon>Helotiales</taxon>
        <taxon>Hyaloscyphaceae</taxon>
        <taxon>Hyaloscypha</taxon>
    </lineage>
</organism>
<protein>
    <recommendedName>
        <fullName evidence="1">Heterokaryon incompatibility domain-containing protein</fullName>
    </recommendedName>
</protein>
<dbReference type="InterPro" id="IPR010730">
    <property type="entry name" value="HET"/>
</dbReference>
<dbReference type="STRING" id="1745343.A0A2J6PMK2"/>
<dbReference type="OrthoDB" id="3557473at2759"/>
<dbReference type="PANTHER" id="PTHR39596:SF2">
    <property type="entry name" value="HET DOMAIN PROTEIN (AFU_ORTHOLOGUE AFUA_1G17550)-RELATED"/>
    <property type="match status" value="1"/>
</dbReference>
<evidence type="ECO:0000259" key="1">
    <source>
        <dbReference type="Pfam" id="PF06985"/>
    </source>
</evidence>
<dbReference type="EMBL" id="KZ613516">
    <property type="protein sequence ID" value="PMD15116.1"/>
    <property type="molecule type" value="Genomic_DNA"/>
</dbReference>
<evidence type="ECO:0000313" key="2">
    <source>
        <dbReference type="EMBL" id="PMD15116.1"/>
    </source>
</evidence>
<dbReference type="AlphaFoldDB" id="A0A2J6PMK2"/>
<keyword evidence="3" id="KW-1185">Reference proteome</keyword>
<evidence type="ECO:0000313" key="3">
    <source>
        <dbReference type="Proteomes" id="UP000235672"/>
    </source>
</evidence>
<proteinExistence type="predicted"/>
<dbReference type="Proteomes" id="UP000235672">
    <property type="component" value="Unassembled WGS sequence"/>
</dbReference>
<dbReference type="PANTHER" id="PTHR39596">
    <property type="match status" value="1"/>
</dbReference>
<gene>
    <name evidence="2" type="ORF">NA56DRAFT_754346</name>
</gene>
<reference evidence="2 3" key="1">
    <citation type="submission" date="2016-05" db="EMBL/GenBank/DDBJ databases">
        <title>A degradative enzymes factory behind the ericoid mycorrhizal symbiosis.</title>
        <authorList>
            <consortium name="DOE Joint Genome Institute"/>
            <person name="Martino E."/>
            <person name="Morin E."/>
            <person name="Grelet G."/>
            <person name="Kuo A."/>
            <person name="Kohler A."/>
            <person name="Daghino S."/>
            <person name="Barry K."/>
            <person name="Choi C."/>
            <person name="Cichocki N."/>
            <person name="Clum A."/>
            <person name="Copeland A."/>
            <person name="Hainaut M."/>
            <person name="Haridas S."/>
            <person name="Labutti K."/>
            <person name="Lindquist E."/>
            <person name="Lipzen A."/>
            <person name="Khouja H.-R."/>
            <person name="Murat C."/>
            <person name="Ohm R."/>
            <person name="Olson A."/>
            <person name="Spatafora J."/>
            <person name="Veneault-Fourrey C."/>
            <person name="Henrissat B."/>
            <person name="Grigoriev I."/>
            <person name="Martin F."/>
            <person name="Perotto S."/>
        </authorList>
    </citation>
    <scope>NUCLEOTIDE SEQUENCE [LARGE SCALE GENOMIC DNA]</scope>
    <source>
        <strain evidence="2 3">UAMH 7357</strain>
    </source>
</reference>
<feature type="domain" description="Heterokaryon incompatibility" evidence="1">
    <location>
        <begin position="21"/>
        <end position="124"/>
    </location>
</feature>
<name>A0A2J6PMK2_9HELO</name>
<sequence length="145" mass="16854">MAHIWMAIRYRSMESLRAVLAPFTNERLFWLDTLCIPADKAHKDVRYKAINMMDSIYSDASEVLVLDAELQNICGGKDTVLGRGEGLIHHCTQALDVPRRDRLSGILAHMLCSNWMRRAWTLQENMLTRNYLFQLWNGMVNYDYA</sequence>
<accession>A0A2J6PMK2</accession>